<evidence type="ECO:0000256" key="1">
    <source>
        <dbReference type="ARBA" id="ARBA00001933"/>
    </source>
</evidence>
<keyword evidence="5 6" id="KW-0663">Pyridoxal phosphate</keyword>
<accession>A0A235CL06</accession>
<evidence type="ECO:0000313" key="10">
    <source>
        <dbReference type="Proteomes" id="UP000295058"/>
    </source>
</evidence>
<dbReference type="RefSeq" id="WP_094277639.1">
    <property type="nucleotide sequence ID" value="NZ_NQJF01000004.1"/>
</dbReference>
<reference evidence="7 9" key="1">
    <citation type="submission" date="2017-08" db="EMBL/GenBank/DDBJ databases">
        <title>Draft Genome Sequence of the Marine Bacterium Oceanimonas baumannii ATCC 700832.</title>
        <authorList>
            <person name="Mcclelland W.D."/>
            <person name="Brennan M.A."/>
            <person name="Trachtenberg A.M."/>
            <person name="Maclea K.S."/>
        </authorList>
    </citation>
    <scope>NUCLEOTIDE SEQUENCE [LARGE SCALE GENOMIC DNA]</scope>
    <source>
        <strain evidence="7 9">ATCC 700832</strain>
    </source>
</reference>
<sequence length="460" mass="50111">MAEFSRESLQQLDAAHHLHPFTDSGALHQKGARVIERGEGAYLWDLDGHRLLDGMAGLWCVNLGYGRQELIAAANAQLQQLPYYNLFFQTTHPPAAKLAATLAEILPGDLKHLFFTGSGSECNDTVVRMVRHFWAEQGRPERTVIISRHNAYHGSTLAGASLGGMKPMHRQGGLPLPDIVHIDQPYHFGEGQGVDPHAFGLERAQQLEQKILELGPERVAAFIGEPVQGAGGVIIPPDSYWPEIQRICKKYDILLVADEVICGFGRTGHWFASEHFGIVPDLLCMAKGITSGYIPLGAVAVSGRVANTLIAGGEFFHGFTYSGHPVACAVAQANIAVMQKEHIVERVHEDIGPYLQQRWASLGDHPLVGETRGLGLVAALELVADKTSLTRFPEEAGAGLVCREHSLDSGLIMRAVGDTMIISPPLIITREQVDELIEKARCALDLTLTTLSNRQGKHHG</sequence>
<evidence type="ECO:0000313" key="9">
    <source>
        <dbReference type="Proteomes" id="UP000243640"/>
    </source>
</evidence>
<dbReference type="Gene3D" id="3.90.1150.10">
    <property type="entry name" value="Aspartate Aminotransferase, domain 1"/>
    <property type="match status" value="1"/>
</dbReference>
<comment type="caution">
    <text evidence="7">The sequence shown here is derived from an EMBL/GenBank/DDBJ whole genome shotgun (WGS) entry which is preliminary data.</text>
</comment>
<evidence type="ECO:0000313" key="7">
    <source>
        <dbReference type="EMBL" id="OYD25271.1"/>
    </source>
</evidence>
<dbReference type="InterPro" id="IPR015421">
    <property type="entry name" value="PyrdxlP-dep_Trfase_major"/>
</dbReference>
<dbReference type="NCBIfam" id="NF005682">
    <property type="entry name" value="PRK07480.1"/>
    <property type="match status" value="1"/>
</dbReference>
<name>A0A235CL06_9GAMM</name>
<keyword evidence="10" id="KW-1185">Reference proteome</keyword>
<dbReference type="GO" id="GO:0030170">
    <property type="term" value="F:pyridoxal phosphate binding"/>
    <property type="evidence" value="ECO:0007669"/>
    <property type="project" value="InterPro"/>
</dbReference>
<evidence type="ECO:0000256" key="2">
    <source>
        <dbReference type="ARBA" id="ARBA00008954"/>
    </source>
</evidence>
<dbReference type="InterPro" id="IPR015424">
    <property type="entry name" value="PyrdxlP-dep_Trfase"/>
</dbReference>
<dbReference type="EMBL" id="NQJF01000004">
    <property type="protein sequence ID" value="OYD25271.1"/>
    <property type="molecule type" value="Genomic_DNA"/>
</dbReference>
<dbReference type="InterPro" id="IPR015422">
    <property type="entry name" value="PyrdxlP-dep_Trfase_small"/>
</dbReference>
<dbReference type="PIRSF" id="PIRSF000521">
    <property type="entry name" value="Transaminase_4ab_Lys_Orn"/>
    <property type="match status" value="1"/>
</dbReference>
<dbReference type="PANTHER" id="PTHR43094:SF1">
    <property type="entry name" value="AMINOTRANSFERASE CLASS-III"/>
    <property type="match status" value="1"/>
</dbReference>
<keyword evidence="3 7" id="KW-0032">Aminotransferase</keyword>
<dbReference type="Pfam" id="PF00202">
    <property type="entry name" value="Aminotran_3"/>
    <property type="match status" value="1"/>
</dbReference>
<dbReference type="CDD" id="cd00610">
    <property type="entry name" value="OAT_like"/>
    <property type="match status" value="1"/>
</dbReference>
<dbReference type="Proteomes" id="UP000243640">
    <property type="component" value="Unassembled WGS sequence"/>
</dbReference>
<dbReference type="Proteomes" id="UP000295058">
    <property type="component" value="Unassembled WGS sequence"/>
</dbReference>
<evidence type="ECO:0000313" key="8">
    <source>
        <dbReference type="EMBL" id="TDW62435.1"/>
    </source>
</evidence>
<dbReference type="InterPro" id="IPR005814">
    <property type="entry name" value="Aminotrans_3"/>
</dbReference>
<dbReference type="FunFam" id="3.40.640.10:FF:000014">
    <property type="entry name" value="Adenosylmethionine-8-amino-7-oxononanoate aminotransferase, probable"/>
    <property type="match status" value="1"/>
</dbReference>
<dbReference type="GO" id="GO:0005829">
    <property type="term" value="C:cytosol"/>
    <property type="evidence" value="ECO:0007669"/>
    <property type="project" value="TreeGrafter"/>
</dbReference>
<dbReference type="AlphaFoldDB" id="A0A235CL06"/>
<comment type="cofactor">
    <cofactor evidence="1">
        <name>pyridoxal 5'-phosphate</name>
        <dbReference type="ChEBI" id="CHEBI:597326"/>
    </cofactor>
</comment>
<organism evidence="7 9">
    <name type="scientific">Oceanimonas baumannii</name>
    <dbReference type="NCBI Taxonomy" id="129578"/>
    <lineage>
        <taxon>Bacteria</taxon>
        <taxon>Pseudomonadati</taxon>
        <taxon>Pseudomonadota</taxon>
        <taxon>Gammaproteobacteria</taxon>
        <taxon>Aeromonadales</taxon>
        <taxon>Aeromonadaceae</taxon>
        <taxon>Oceanimonas</taxon>
    </lineage>
</organism>
<dbReference type="OrthoDB" id="9801052at2"/>
<evidence type="ECO:0000256" key="4">
    <source>
        <dbReference type="ARBA" id="ARBA00022679"/>
    </source>
</evidence>
<gene>
    <name evidence="7" type="ORF">B6S09_06225</name>
    <name evidence="8" type="ORF">LY04_00502</name>
</gene>
<evidence type="ECO:0000256" key="3">
    <source>
        <dbReference type="ARBA" id="ARBA00022576"/>
    </source>
</evidence>
<dbReference type="GO" id="GO:0008483">
    <property type="term" value="F:transaminase activity"/>
    <property type="evidence" value="ECO:0007669"/>
    <property type="project" value="UniProtKB-KW"/>
</dbReference>
<dbReference type="PANTHER" id="PTHR43094">
    <property type="entry name" value="AMINOTRANSFERASE"/>
    <property type="match status" value="1"/>
</dbReference>
<dbReference type="Gene3D" id="3.40.640.10">
    <property type="entry name" value="Type I PLP-dependent aspartate aminotransferase-like (Major domain)"/>
    <property type="match status" value="1"/>
</dbReference>
<comment type="similarity">
    <text evidence="2 6">Belongs to the class-III pyridoxal-phosphate-dependent aminotransferase family.</text>
</comment>
<dbReference type="PROSITE" id="PS00600">
    <property type="entry name" value="AA_TRANSFER_CLASS_3"/>
    <property type="match status" value="1"/>
</dbReference>
<dbReference type="NCBIfam" id="NF004767">
    <property type="entry name" value="PRK06105.1"/>
    <property type="match status" value="1"/>
</dbReference>
<dbReference type="EMBL" id="SODO01000001">
    <property type="protein sequence ID" value="TDW62435.1"/>
    <property type="molecule type" value="Genomic_DNA"/>
</dbReference>
<proteinExistence type="inferred from homology"/>
<evidence type="ECO:0000256" key="5">
    <source>
        <dbReference type="ARBA" id="ARBA00022898"/>
    </source>
</evidence>
<keyword evidence="4 7" id="KW-0808">Transferase</keyword>
<evidence type="ECO:0000256" key="6">
    <source>
        <dbReference type="RuleBase" id="RU003560"/>
    </source>
</evidence>
<dbReference type="InterPro" id="IPR049704">
    <property type="entry name" value="Aminotrans_3_PPA_site"/>
</dbReference>
<dbReference type="SUPFAM" id="SSF53383">
    <property type="entry name" value="PLP-dependent transferases"/>
    <property type="match status" value="1"/>
</dbReference>
<reference evidence="8 10" key="2">
    <citation type="submission" date="2019-03" db="EMBL/GenBank/DDBJ databases">
        <title>Genomic Encyclopedia of Archaeal and Bacterial Type Strains, Phase II (KMG-II): from individual species to whole genera.</title>
        <authorList>
            <person name="Goeker M."/>
        </authorList>
    </citation>
    <scope>NUCLEOTIDE SEQUENCE [LARGE SCALE GENOMIC DNA]</scope>
    <source>
        <strain evidence="8 10">DSM 15594</strain>
    </source>
</reference>
<protein>
    <submittedName>
        <fullName evidence="7">Aspartate aminotransferase family protein</fullName>
    </submittedName>
    <submittedName>
        <fullName evidence="8">Putrescine aminotransferase</fullName>
    </submittedName>
</protein>